<evidence type="ECO:0000256" key="4">
    <source>
        <dbReference type="HAMAP-Rule" id="MF_00171"/>
    </source>
</evidence>
<keyword evidence="3 4" id="KW-0413">Isomerase</keyword>
<feature type="domain" description="Pseudouridine synthase I TruA alpha/beta" evidence="8">
    <location>
        <begin position="152"/>
        <end position="275"/>
    </location>
</feature>
<dbReference type="PANTHER" id="PTHR11142:SF0">
    <property type="entry name" value="TRNA PSEUDOURIDINE SYNTHASE-LIKE 1"/>
    <property type="match status" value="1"/>
</dbReference>
<dbReference type="FunFam" id="3.30.70.580:FF:000001">
    <property type="entry name" value="tRNA pseudouridine synthase A"/>
    <property type="match status" value="1"/>
</dbReference>
<organism evidence="9 10">
    <name type="scientific">Sulfuriroseicoccus oceanibius</name>
    <dbReference type="NCBI Taxonomy" id="2707525"/>
    <lineage>
        <taxon>Bacteria</taxon>
        <taxon>Pseudomonadati</taxon>
        <taxon>Verrucomicrobiota</taxon>
        <taxon>Verrucomicrobiia</taxon>
        <taxon>Verrucomicrobiales</taxon>
        <taxon>Verrucomicrobiaceae</taxon>
        <taxon>Sulfuriroseicoccus</taxon>
    </lineage>
</organism>
<evidence type="ECO:0000313" key="10">
    <source>
        <dbReference type="Proteomes" id="UP000475117"/>
    </source>
</evidence>
<comment type="function">
    <text evidence="4">Formation of pseudouridine at positions 38, 39 and 40 in the anticodon stem and loop of transfer RNAs.</text>
</comment>
<dbReference type="CDD" id="cd02570">
    <property type="entry name" value="PseudoU_synth_EcTruA"/>
    <property type="match status" value="1"/>
</dbReference>
<evidence type="ECO:0000256" key="7">
    <source>
        <dbReference type="RuleBase" id="RU003792"/>
    </source>
</evidence>
<keyword evidence="2 4" id="KW-0819">tRNA processing</keyword>
<feature type="domain" description="Pseudouridine synthase I TruA alpha/beta" evidence="8">
    <location>
        <begin position="16"/>
        <end position="112"/>
    </location>
</feature>
<reference evidence="9 10" key="1">
    <citation type="submission" date="2020-12" db="EMBL/GenBank/DDBJ databases">
        <title>Sulforoseuscoccus oceanibium gen. nov., sp. nov., a representative of the phylum Verrucomicrobia with special cytoplasmic membrane, and proposal of Sulforoseuscoccusaceae fam. nov.</title>
        <authorList>
            <person name="Xi F."/>
        </authorList>
    </citation>
    <scope>NUCLEOTIDE SEQUENCE [LARGE SCALE GENOMIC DNA]</scope>
    <source>
        <strain evidence="9 10">T37</strain>
    </source>
</reference>
<dbReference type="AlphaFoldDB" id="A0A6B3LGN1"/>
<evidence type="ECO:0000256" key="6">
    <source>
        <dbReference type="PIRSR" id="PIRSR001430-2"/>
    </source>
</evidence>
<proteinExistence type="inferred from homology"/>
<feature type="binding site" evidence="4 6">
    <location>
        <position position="119"/>
    </location>
    <ligand>
        <name>substrate</name>
    </ligand>
</feature>
<dbReference type="Pfam" id="PF01416">
    <property type="entry name" value="PseudoU_synth_1"/>
    <property type="match status" value="2"/>
</dbReference>
<dbReference type="GO" id="GO:0003723">
    <property type="term" value="F:RNA binding"/>
    <property type="evidence" value="ECO:0007669"/>
    <property type="project" value="InterPro"/>
</dbReference>
<evidence type="ECO:0000256" key="5">
    <source>
        <dbReference type="PIRSR" id="PIRSR001430-1"/>
    </source>
</evidence>
<dbReference type="KEGG" id="soa:G3M56_002240"/>
<evidence type="ECO:0000256" key="3">
    <source>
        <dbReference type="ARBA" id="ARBA00023235"/>
    </source>
</evidence>
<dbReference type="SUPFAM" id="SSF55120">
    <property type="entry name" value="Pseudouridine synthase"/>
    <property type="match status" value="1"/>
</dbReference>
<dbReference type="PIRSF" id="PIRSF001430">
    <property type="entry name" value="tRNA_psdUrid_synth"/>
    <property type="match status" value="1"/>
</dbReference>
<protein>
    <recommendedName>
        <fullName evidence="4">tRNA pseudouridine synthase A</fullName>
        <ecNumber evidence="4">5.4.99.12</ecNumber>
    </recommendedName>
    <alternativeName>
        <fullName evidence="4">tRNA pseudouridine(38-40) synthase</fullName>
    </alternativeName>
    <alternativeName>
        <fullName evidence="4">tRNA pseudouridylate synthase I</fullName>
    </alternativeName>
    <alternativeName>
        <fullName evidence="4">tRNA-uridine isomerase I</fullName>
    </alternativeName>
</protein>
<dbReference type="Gene3D" id="3.30.70.660">
    <property type="entry name" value="Pseudouridine synthase I, catalytic domain, C-terminal subdomain"/>
    <property type="match status" value="1"/>
</dbReference>
<dbReference type="HAMAP" id="MF_00171">
    <property type="entry name" value="TruA"/>
    <property type="match status" value="1"/>
</dbReference>
<dbReference type="Proteomes" id="UP000475117">
    <property type="component" value="Chromosome"/>
</dbReference>
<feature type="active site" description="Nucleophile" evidence="4 5">
    <location>
        <position position="59"/>
    </location>
</feature>
<comment type="catalytic activity">
    <reaction evidence="4 7">
        <text>uridine(38/39/40) in tRNA = pseudouridine(38/39/40) in tRNA</text>
        <dbReference type="Rhea" id="RHEA:22376"/>
        <dbReference type="Rhea" id="RHEA-COMP:10085"/>
        <dbReference type="Rhea" id="RHEA-COMP:10087"/>
        <dbReference type="ChEBI" id="CHEBI:65314"/>
        <dbReference type="ChEBI" id="CHEBI:65315"/>
        <dbReference type="EC" id="5.4.99.12"/>
    </reaction>
</comment>
<sequence>MIDHDQTPRRIRLTIAYEGSGFSGWQSQPAGDAVQDHVQRAIAAILGKPSALHGSGRTDAGVHALGQVAHFDLPPTHRMDGGAWLRALNTKLPRQIRIVDAAVVDTDFHARFSATGKHYRYEIVVADVLPPFDHLRAWHQRGPLDLAAMHEACRILTGEHDFSAFCANRNDGTDRVPGSGDNVRHVTSITPLESALDHLPGTRITLDFRGNGFLYKMVRLMTGAIVRCGQHKLTTTELTAMLDRERLAAQHAAGGVEKSPLCAPADGLTLVSVDYS</sequence>
<dbReference type="EC" id="5.4.99.12" evidence="4"/>
<gene>
    <name evidence="4 9" type="primary">truA</name>
    <name evidence="9" type="ORF">G3M56_002240</name>
</gene>
<comment type="caution">
    <text evidence="4">Lacks conserved residue(s) required for the propagation of feature annotation.</text>
</comment>
<evidence type="ECO:0000256" key="2">
    <source>
        <dbReference type="ARBA" id="ARBA00022694"/>
    </source>
</evidence>
<dbReference type="EMBL" id="CP066776">
    <property type="protein sequence ID" value="QQL45433.1"/>
    <property type="molecule type" value="Genomic_DNA"/>
</dbReference>
<dbReference type="NCBIfam" id="TIGR00071">
    <property type="entry name" value="hisT_truA"/>
    <property type="match status" value="1"/>
</dbReference>
<dbReference type="InterPro" id="IPR020097">
    <property type="entry name" value="PsdUridine_synth_TruA_a/b_dom"/>
</dbReference>
<dbReference type="InterPro" id="IPR020094">
    <property type="entry name" value="TruA/RsuA/RluB/E/F_N"/>
</dbReference>
<dbReference type="Gene3D" id="3.30.70.580">
    <property type="entry name" value="Pseudouridine synthase I, catalytic domain, N-terminal subdomain"/>
    <property type="match status" value="1"/>
</dbReference>
<dbReference type="GO" id="GO:0031119">
    <property type="term" value="P:tRNA pseudouridine synthesis"/>
    <property type="evidence" value="ECO:0007669"/>
    <property type="project" value="UniProtKB-UniRule"/>
</dbReference>
<dbReference type="InterPro" id="IPR020095">
    <property type="entry name" value="PsdUridine_synth_TruA_C"/>
</dbReference>
<dbReference type="RefSeq" id="WP_164365543.1">
    <property type="nucleotide sequence ID" value="NZ_CP066776.1"/>
</dbReference>
<dbReference type="InterPro" id="IPR020103">
    <property type="entry name" value="PsdUridine_synth_cat_dom_sf"/>
</dbReference>
<dbReference type="PANTHER" id="PTHR11142">
    <property type="entry name" value="PSEUDOURIDYLATE SYNTHASE"/>
    <property type="match status" value="1"/>
</dbReference>
<evidence type="ECO:0000256" key="1">
    <source>
        <dbReference type="ARBA" id="ARBA00009375"/>
    </source>
</evidence>
<dbReference type="InterPro" id="IPR001406">
    <property type="entry name" value="PsdUridine_synth_TruA"/>
</dbReference>
<dbReference type="GO" id="GO:0160147">
    <property type="term" value="F:tRNA pseudouridine(38-40) synthase activity"/>
    <property type="evidence" value="ECO:0007669"/>
    <property type="project" value="UniProtKB-EC"/>
</dbReference>
<comment type="similarity">
    <text evidence="1 4 7">Belongs to the tRNA pseudouridine synthase TruA family.</text>
</comment>
<evidence type="ECO:0000259" key="8">
    <source>
        <dbReference type="Pfam" id="PF01416"/>
    </source>
</evidence>
<keyword evidence="10" id="KW-1185">Reference proteome</keyword>
<evidence type="ECO:0000313" key="9">
    <source>
        <dbReference type="EMBL" id="QQL45433.1"/>
    </source>
</evidence>
<accession>A0A6B3LGN1</accession>
<comment type="subunit">
    <text evidence="4">Homodimer.</text>
</comment>
<name>A0A6B3LGN1_9BACT</name>